<accession>A0A0E9WYY6</accession>
<reference evidence="2" key="2">
    <citation type="journal article" date="2015" name="Fish Shellfish Immunol.">
        <title>Early steps in the European eel (Anguilla anguilla)-Vibrio vulnificus interaction in the gills: Role of the RtxA13 toxin.</title>
        <authorList>
            <person name="Callol A."/>
            <person name="Pajuelo D."/>
            <person name="Ebbesson L."/>
            <person name="Teles M."/>
            <person name="MacKenzie S."/>
            <person name="Amaro C."/>
        </authorList>
    </citation>
    <scope>NUCLEOTIDE SEQUENCE</scope>
</reference>
<protein>
    <submittedName>
        <fullName evidence="2">Uncharacterized protein</fullName>
    </submittedName>
</protein>
<feature type="region of interest" description="Disordered" evidence="1">
    <location>
        <begin position="1"/>
        <end position="21"/>
    </location>
</feature>
<name>A0A0E9WYY6_ANGAN</name>
<dbReference type="EMBL" id="GBXM01012875">
    <property type="protein sequence ID" value="JAH95702.1"/>
    <property type="molecule type" value="Transcribed_RNA"/>
</dbReference>
<sequence>MQLGRGNRAANVLVGSQQRRENRKIKATRFAISEVLERIETLPGTTTVTDHSPDS</sequence>
<evidence type="ECO:0000256" key="1">
    <source>
        <dbReference type="SAM" id="MobiDB-lite"/>
    </source>
</evidence>
<dbReference type="AlphaFoldDB" id="A0A0E9WYY6"/>
<proteinExistence type="predicted"/>
<reference evidence="2" key="1">
    <citation type="submission" date="2014-11" db="EMBL/GenBank/DDBJ databases">
        <authorList>
            <person name="Amaro Gonzalez C."/>
        </authorList>
    </citation>
    <scope>NUCLEOTIDE SEQUENCE</scope>
</reference>
<organism evidence="2">
    <name type="scientific">Anguilla anguilla</name>
    <name type="common">European freshwater eel</name>
    <name type="synonym">Muraena anguilla</name>
    <dbReference type="NCBI Taxonomy" id="7936"/>
    <lineage>
        <taxon>Eukaryota</taxon>
        <taxon>Metazoa</taxon>
        <taxon>Chordata</taxon>
        <taxon>Craniata</taxon>
        <taxon>Vertebrata</taxon>
        <taxon>Euteleostomi</taxon>
        <taxon>Actinopterygii</taxon>
        <taxon>Neopterygii</taxon>
        <taxon>Teleostei</taxon>
        <taxon>Anguilliformes</taxon>
        <taxon>Anguillidae</taxon>
        <taxon>Anguilla</taxon>
    </lineage>
</organism>
<evidence type="ECO:0000313" key="2">
    <source>
        <dbReference type="EMBL" id="JAH95702.1"/>
    </source>
</evidence>